<dbReference type="AlphaFoldDB" id="A0A1I8C2P5"/>
<evidence type="ECO:0000256" key="1">
    <source>
        <dbReference type="SAM" id="SignalP"/>
    </source>
</evidence>
<evidence type="ECO:0000313" key="3">
    <source>
        <dbReference type="WBParaSite" id="MhA1_Contig917.frz3.gene3"/>
    </source>
</evidence>
<proteinExistence type="predicted"/>
<keyword evidence="2" id="KW-1185">Reference proteome</keyword>
<reference evidence="3" key="1">
    <citation type="submission" date="2016-11" db="UniProtKB">
        <authorList>
            <consortium name="WormBaseParasite"/>
        </authorList>
    </citation>
    <scope>IDENTIFICATION</scope>
</reference>
<dbReference type="Proteomes" id="UP000095281">
    <property type="component" value="Unplaced"/>
</dbReference>
<keyword evidence="1" id="KW-0732">Signal</keyword>
<accession>A0A1I8C2P5</accession>
<feature type="chain" id="PRO_5009316416" evidence="1">
    <location>
        <begin position="17"/>
        <end position="126"/>
    </location>
</feature>
<name>A0A1I8C2P5_MELHA</name>
<sequence>MIKLIIITLFFHKILSLDKNFSDDKIWLCEGAITLFRREPPEPPSIPFKQILNFTLPPYSNFKNTSMQWIGHVWFIWDEKLNDFKQVYAPTFTVVTKEPDGVLYSGWLKVKEACSTVIEFFKSFFQ</sequence>
<dbReference type="WBParaSite" id="MhA1_Contig917.frz3.gene3">
    <property type="protein sequence ID" value="MhA1_Contig917.frz3.gene3"/>
    <property type="gene ID" value="MhA1_Contig917.frz3.gene3"/>
</dbReference>
<evidence type="ECO:0000313" key="2">
    <source>
        <dbReference type="Proteomes" id="UP000095281"/>
    </source>
</evidence>
<protein>
    <submittedName>
        <fullName evidence="3">Uncharacterized protein</fullName>
    </submittedName>
</protein>
<organism evidence="2 3">
    <name type="scientific">Meloidogyne hapla</name>
    <name type="common">Root-knot nematode worm</name>
    <dbReference type="NCBI Taxonomy" id="6305"/>
    <lineage>
        <taxon>Eukaryota</taxon>
        <taxon>Metazoa</taxon>
        <taxon>Ecdysozoa</taxon>
        <taxon>Nematoda</taxon>
        <taxon>Chromadorea</taxon>
        <taxon>Rhabditida</taxon>
        <taxon>Tylenchina</taxon>
        <taxon>Tylenchomorpha</taxon>
        <taxon>Tylenchoidea</taxon>
        <taxon>Meloidogynidae</taxon>
        <taxon>Meloidogyninae</taxon>
        <taxon>Meloidogyne</taxon>
    </lineage>
</organism>
<feature type="signal peptide" evidence="1">
    <location>
        <begin position="1"/>
        <end position="16"/>
    </location>
</feature>